<comment type="caution">
    <text evidence="8">The sequence shown here is derived from an EMBL/GenBank/DDBJ whole genome shotgun (WGS) entry which is preliminary data.</text>
</comment>
<evidence type="ECO:0000256" key="1">
    <source>
        <dbReference type="ARBA" id="ARBA00004651"/>
    </source>
</evidence>
<evidence type="ECO:0000259" key="7">
    <source>
        <dbReference type="PROSITE" id="PS50850"/>
    </source>
</evidence>
<dbReference type="RefSeq" id="WP_370467661.1">
    <property type="nucleotide sequence ID" value="NZ_BMRE01000004.1"/>
</dbReference>
<evidence type="ECO:0000313" key="8">
    <source>
        <dbReference type="EMBL" id="GGU25098.1"/>
    </source>
</evidence>
<feature type="transmembrane region" description="Helical" evidence="6">
    <location>
        <begin position="371"/>
        <end position="390"/>
    </location>
</feature>
<dbReference type="SUPFAM" id="SSF103473">
    <property type="entry name" value="MFS general substrate transporter"/>
    <property type="match status" value="1"/>
</dbReference>
<evidence type="ECO:0000256" key="5">
    <source>
        <dbReference type="SAM" id="MobiDB-lite"/>
    </source>
</evidence>
<evidence type="ECO:0000313" key="9">
    <source>
        <dbReference type="Proteomes" id="UP000649573"/>
    </source>
</evidence>
<organism evidence="8 9">
    <name type="scientific">Lentzea flava</name>
    <dbReference type="NCBI Taxonomy" id="103732"/>
    <lineage>
        <taxon>Bacteria</taxon>
        <taxon>Bacillati</taxon>
        <taxon>Actinomycetota</taxon>
        <taxon>Actinomycetes</taxon>
        <taxon>Pseudonocardiales</taxon>
        <taxon>Pseudonocardiaceae</taxon>
        <taxon>Lentzea</taxon>
    </lineage>
</organism>
<evidence type="ECO:0000256" key="4">
    <source>
        <dbReference type="ARBA" id="ARBA00023136"/>
    </source>
</evidence>
<keyword evidence="3 6" id="KW-1133">Transmembrane helix</keyword>
<sequence>MGFLARERTVAPPGWNRWLVPPAALAIHLSIGQAYAWSVFKTPLEKSLGITGTQSALPFQLGIVMLGLSAAVLGTTVERKGPRWAMFTSLVCFCSGLLISAVGVWAGMYWVVVLGYGLVGGIGLGIGYISPVSTLIKWFPDRPGMATGIAIMGFGGGALIASPWSTSMLTAFGNTSTSGIGKAFLIHGIVYAIFMSVGVLLVRLPSEEFTKEKAELLKDRPKASVAFNVSANNAIKTPQFWLLWVVLCFNVTAGIGILEKAAPMLVDFFKESSTPVAATAATGFVALLSAANMAGRFVWSSTSDIVGRKNIYRLYLGVGALLYLVLLTLGPTSTPLFVVAAMVILSFYGGGFATIPAYLRDLFGTYQVGAIHGRLLTAWSVAGVLGPLIVNAIADAGKKAGHVGPDLYATSFYIMISLLVVGFVANELVRPVNPKFHEPKVADEAVVVAEPEAEAEETVTEKVADKAEDDNAEKVTAVVAEVEVAEEIAAEAAESEAAAEAAEIAAAEENTAEATVAKWNEAEAADVAETADENADEAEGVVQK</sequence>
<dbReference type="Pfam" id="PF07690">
    <property type="entry name" value="MFS_1"/>
    <property type="match status" value="1"/>
</dbReference>
<feature type="transmembrane region" description="Helical" evidence="6">
    <location>
        <begin position="311"/>
        <end position="330"/>
    </location>
</feature>
<keyword evidence="9" id="KW-1185">Reference proteome</keyword>
<dbReference type="Gene3D" id="1.20.1250.20">
    <property type="entry name" value="MFS general substrate transporter like domains"/>
    <property type="match status" value="2"/>
</dbReference>
<feature type="transmembrane region" description="Helical" evidence="6">
    <location>
        <begin position="240"/>
        <end position="258"/>
    </location>
</feature>
<evidence type="ECO:0000256" key="2">
    <source>
        <dbReference type="ARBA" id="ARBA00022692"/>
    </source>
</evidence>
<feature type="transmembrane region" description="Helical" evidence="6">
    <location>
        <begin position="336"/>
        <end position="359"/>
    </location>
</feature>
<feature type="domain" description="Major facilitator superfamily (MFS) profile" evidence="7">
    <location>
        <begin position="1"/>
        <end position="434"/>
    </location>
</feature>
<dbReference type="InterPro" id="IPR036259">
    <property type="entry name" value="MFS_trans_sf"/>
</dbReference>
<keyword evidence="2 6" id="KW-0812">Transmembrane</keyword>
<dbReference type="InterPro" id="IPR020846">
    <property type="entry name" value="MFS_dom"/>
</dbReference>
<feature type="transmembrane region" description="Helical" evidence="6">
    <location>
        <begin position="184"/>
        <end position="204"/>
    </location>
</feature>
<evidence type="ECO:0000256" key="3">
    <source>
        <dbReference type="ARBA" id="ARBA00022989"/>
    </source>
</evidence>
<protein>
    <submittedName>
        <fullName evidence="8">MFS transporter</fullName>
    </submittedName>
</protein>
<feature type="transmembrane region" description="Helical" evidence="6">
    <location>
        <begin position="144"/>
        <end position="164"/>
    </location>
</feature>
<feature type="transmembrane region" description="Helical" evidence="6">
    <location>
        <begin position="278"/>
        <end position="299"/>
    </location>
</feature>
<feature type="region of interest" description="Disordered" evidence="5">
    <location>
        <begin position="493"/>
        <end position="513"/>
    </location>
</feature>
<feature type="transmembrane region" description="Helical" evidence="6">
    <location>
        <begin position="84"/>
        <end position="102"/>
    </location>
</feature>
<keyword evidence="4 6" id="KW-0472">Membrane</keyword>
<dbReference type="Proteomes" id="UP000649573">
    <property type="component" value="Unassembled WGS sequence"/>
</dbReference>
<proteinExistence type="predicted"/>
<evidence type="ECO:0000256" key="6">
    <source>
        <dbReference type="SAM" id="Phobius"/>
    </source>
</evidence>
<dbReference type="EMBL" id="BMRE01000004">
    <property type="protein sequence ID" value="GGU25098.1"/>
    <property type="molecule type" value="Genomic_DNA"/>
</dbReference>
<comment type="subcellular location">
    <subcellularLocation>
        <location evidence="1">Cell membrane</location>
        <topology evidence="1">Multi-pass membrane protein</topology>
    </subcellularLocation>
</comment>
<dbReference type="PANTHER" id="PTHR11360:SF317">
    <property type="entry name" value="MAJOR FACILITATOR SUPERFAMILY (MFS) PROFILE DOMAIN-CONTAINING PROTEIN-RELATED"/>
    <property type="match status" value="1"/>
</dbReference>
<dbReference type="PANTHER" id="PTHR11360">
    <property type="entry name" value="MONOCARBOXYLATE TRANSPORTER"/>
    <property type="match status" value="1"/>
</dbReference>
<dbReference type="PROSITE" id="PS50850">
    <property type="entry name" value="MFS"/>
    <property type="match status" value="1"/>
</dbReference>
<accession>A0ABQ2UGJ9</accession>
<gene>
    <name evidence="8" type="ORF">GCM10010178_16590</name>
</gene>
<dbReference type="InterPro" id="IPR011701">
    <property type="entry name" value="MFS"/>
</dbReference>
<reference evidence="9" key="1">
    <citation type="journal article" date="2019" name="Int. J. Syst. Evol. Microbiol.">
        <title>The Global Catalogue of Microorganisms (GCM) 10K type strain sequencing project: providing services to taxonomists for standard genome sequencing and annotation.</title>
        <authorList>
            <consortium name="The Broad Institute Genomics Platform"/>
            <consortium name="The Broad Institute Genome Sequencing Center for Infectious Disease"/>
            <person name="Wu L."/>
            <person name="Ma J."/>
        </authorList>
    </citation>
    <scope>NUCLEOTIDE SEQUENCE [LARGE SCALE GENOMIC DNA]</scope>
    <source>
        <strain evidence="9">JCM 3296</strain>
    </source>
</reference>
<feature type="transmembrane region" description="Helical" evidence="6">
    <location>
        <begin position="18"/>
        <end position="37"/>
    </location>
</feature>
<feature type="transmembrane region" description="Helical" evidence="6">
    <location>
        <begin position="108"/>
        <end position="132"/>
    </location>
</feature>
<feature type="transmembrane region" description="Helical" evidence="6">
    <location>
        <begin position="57"/>
        <end position="77"/>
    </location>
</feature>
<dbReference type="CDD" id="cd17353">
    <property type="entry name" value="MFS_OFA_like"/>
    <property type="match status" value="1"/>
</dbReference>
<feature type="transmembrane region" description="Helical" evidence="6">
    <location>
        <begin position="410"/>
        <end position="429"/>
    </location>
</feature>
<dbReference type="InterPro" id="IPR050327">
    <property type="entry name" value="Proton-linked_MCT"/>
</dbReference>
<name>A0ABQ2UGJ9_9PSEU</name>